<sequence>MPIDFDAMKKQQVKTTYPRRSKPPLVKKTMENSESLPKSDPLPHLPTEEEMESKRKLIKQLFDENSDLPLEEMLLQHLNITPTKDGKKMGKTISPLKGIREGLEDMLNIQQLKDLVMGFRNMKKDNGNNQNNNQQQNNNNNNNMMSFLPLLQQMQNGNGQTDPTTLMLMMNMMGGQNNNNNSGGNDMGQLYFMITMMNMMNQNGNQKNQNSNGNNQQNQPNLNADIIKAIYAELQNVMSKQGQQSQQSTIDPNMMLLMNMMNKQGQNQGIKSDNNVEVLLDKFNSMMQNNQSQQMAVIMQQNNDKWERGMEMIAGALNSERPEERFMNSFKMFREITGDQRQKSEKEMEYDLRREELILKRQDRGDLLATEERQIIREDAKSARILDIGAVVLDKVIGKGLGSLVGDLMSAKKDSGGDREQRRGRTKAQKNEKLDPSLLDEF</sequence>
<reference evidence="2" key="1">
    <citation type="journal article" date="2015" name="Nature">
        <title>Complex archaea that bridge the gap between prokaryotes and eukaryotes.</title>
        <authorList>
            <person name="Spang A."/>
            <person name="Saw J.H."/>
            <person name="Jorgensen S.L."/>
            <person name="Zaremba-Niedzwiedzka K."/>
            <person name="Martijn J."/>
            <person name="Lind A.E."/>
            <person name="van Eijk R."/>
            <person name="Schleper C."/>
            <person name="Guy L."/>
            <person name="Ettema T.J."/>
        </authorList>
    </citation>
    <scope>NUCLEOTIDE SEQUENCE</scope>
</reference>
<feature type="region of interest" description="Disordered" evidence="1">
    <location>
        <begin position="408"/>
        <end position="442"/>
    </location>
</feature>
<proteinExistence type="predicted"/>
<dbReference type="AlphaFoldDB" id="A0A0F9N7G2"/>
<organism evidence="2">
    <name type="scientific">marine sediment metagenome</name>
    <dbReference type="NCBI Taxonomy" id="412755"/>
    <lineage>
        <taxon>unclassified sequences</taxon>
        <taxon>metagenomes</taxon>
        <taxon>ecological metagenomes</taxon>
    </lineage>
</organism>
<feature type="region of interest" description="Disordered" evidence="1">
    <location>
        <begin position="1"/>
        <end position="52"/>
    </location>
</feature>
<accession>A0A0F9N7G2</accession>
<protein>
    <submittedName>
        <fullName evidence="2">Uncharacterized protein</fullName>
    </submittedName>
</protein>
<feature type="compositionally biased region" description="Low complexity" evidence="1">
    <location>
        <begin position="128"/>
        <end position="143"/>
    </location>
</feature>
<feature type="region of interest" description="Disordered" evidence="1">
    <location>
        <begin position="122"/>
        <end position="143"/>
    </location>
</feature>
<evidence type="ECO:0000256" key="1">
    <source>
        <dbReference type="SAM" id="MobiDB-lite"/>
    </source>
</evidence>
<name>A0A0F9N7G2_9ZZZZ</name>
<feature type="compositionally biased region" description="Basic and acidic residues" evidence="1">
    <location>
        <begin position="410"/>
        <end position="435"/>
    </location>
</feature>
<dbReference type="EMBL" id="LAZR01004526">
    <property type="protein sequence ID" value="KKN07797.1"/>
    <property type="molecule type" value="Genomic_DNA"/>
</dbReference>
<evidence type="ECO:0000313" key="2">
    <source>
        <dbReference type="EMBL" id="KKN07797.1"/>
    </source>
</evidence>
<gene>
    <name evidence="2" type="ORF">LCGC14_1063350</name>
</gene>
<comment type="caution">
    <text evidence="2">The sequence shown here is derived from an EMBL/GenBank/DDBJ whole genome shotgun (WGS) entry which is preliminary data.</text>
</comment>